<comment type="caution">
    <text evidence="2">The sequence shown here is derived from an EMBL/GenBank/DDBJ whole genome shotgun (WGS) entry which is preliminary data.</text>
</comment>
<feature type="region of interest" description="Disordered" evidence="1">
    <location>
        <begin position="637"/>
        <end position="659"/>
    </location>
</feature>
<feature type="region of interest" description="Disordered" evidence="1">
    <location>
        <begin position="21"/>
        <end position="71"/>
    </location>
</feature>
<feature type="region of interest" description="Disordered" evidence="1">
    <location>
        <begin position="328"/>
        <end position="347"/>
    </location>
</feature>
<sequence>MASALAVATPPRQQPLLLDHVLATSPTASQKSSPQRSPQRSRRHTSLPNQLPDEDGENAITSASKHCGLSPRRVQSLPRAWERRPAVPYAARNDAQKIWKRVPLGVVGATDGQKWRKETSKLNSRPIKRLRVTHLGEEEDKENVDYVGSKWADDGLATPSPRRKVLECGEPPARAVEEGQSMQISFHSDEHQDQDGNLDKTDHGTASPELGTCEASETLGAEPSVEGEATASPLVLDMILPPVEDANDDSSTAAVTRSSPTSEPTVAMATPSRSPNANLTTPILLPTNDDEHDLNTSAHRTLAAVEPSLEDENAAYLWGFLSRTRAQKEAREQSEQNPSELADEAVSAGHEVVDESKSLQIEKGAATTPEPVDVPVTLPAANEPNLILSPRRSSRLTTRLPRPQNPVSTPTATISLKRVKGPDLVANNHENQSIAVATRQNTKCNKFGAISVKIRLIQLAAEAKVRESSGVASAGCDPLILESTAPKTKQKKVVWAETLATYQDGSDPLKESALPDEAVEAEEGQRQEGGTEGSAGELGPDASPDGEGLQGTVTDQSIQGLFQMLRERKQNRGGMKKVRRLRRLNGGSVNGTPAPKRFTNTQLPVPVVSKAATITSSQDTEKSTFLDINAAKLEANASQVAKTEGGVQTRTRSRNPKNV</sequence>
<feature type="region of interest" description="Disordered" evidence="1">
    <location>
        <begin position="505"/>
        <end position="552"/>
    </location>
</feature>
<dbReference type="eggNOG" id="ENOG502SEVN">
    <property type="taxonomic scope" value="Eukaryota"/>
</dbReference>
<name>A0A1C1CXN1_9EURO</name>
<reference evidence="3" key="1">
    <citation type="submission" date="2015-07" db="EMBL/GenBank/DDBJ databases">
        <authorList>
            <person name="Teixeira M.M."/>
            <person name="Souza R.C."/>
            <person name="Almeida L.G."/>
            <person name="Vicente V.A."/>
            <person name="de Hoog S."/>
            <person name="Bocca A.L."/>
            <person name="de Almeida S.R."/>
            <person name="Vasconcelos A.T."/>
            <person name="Felipe M.S."/>
        </authorList>
    </citation>
    <scope>NUCLEOTIDE SEQUENCE [LARGE SCALE GENOMIC DNA]</scope>
    <source>
        <strain evidence="3">KSF</strain>
    </source>
</reference>
<organism evidence="2 3">
    <name type="scientific">Cladophialophora carrionii</name>
    <dbReference type="NCBI Taxonomy" id="86049"/>
    <lineage>
        <taxon>Eukaryota</taxon>
        <taxon>Fungi</taxon>
        <taxon>Dikarya</taxon>
        <taxon>Ascomycota</taxon>
        <taxon>Pezizomycotina</taxon>
        <taxon>Eurotiomycetes</taxon>
        <taxon>Chaetothyriomycetidae</taxon>
        <taxon>Chaetothyriales</taxon>
        <taxon>Herpotrichiellaceae</taxon>
        <taxon>Cladophialophora</taxon>
    </lineage>
</organism>
<evidence type="ECO:0000256" key="1">
    <source>
        <dbReference type="SAM" id="MobiDB-lite"/>
    </source>
</evidence>
<feature type="compositionally biased region" description="Polar residues" evidence="1">
    <location>
        <begin position="249"/>
        <end position="264"/>
    </location>
</feature>
<dbReference type="AlphaFoldDB" id="A0A1C1CXN1"/>
<dbReference type="EMBL" id="LGRB01000008">
    <property type="protein sequence ID" value="OCT53304.1"/>
    <property type="molecule type" value="Genomic_DNA"/>
</dbReference>
<keyword evidence="3" id="KW-1185">Reference proteome</keyword>
<gene>
    <name evidence="2" type="ORF">CLCR_09801</name>
</gene>
<protein>
    <submittedName>
        <fullName evidence="2">Uncharacterized protein</fullName>
    </submittedName>
</protein>
<feature type="compositionally biased region" description="Basic and acidic residues" evidence="1">
    <location>
        <begin position="187"/>
        <end position="203"/>
    </location>
</feature>
<dbReference type="Proteomes" id="UP000094526">
    <property type="component" value="Unassembled WGS sequence"/>
</dbReference>
<dbReference type="VEuPathDB" id="FungiDB:CLCR_09801"/>
<feature type="compositionally biased region" description="Polar residues" evidence="1">
    <location>
        <begin position="271"/>
        <end position="281"/>
    </location>
</feature>
<accession>A0A1C1CXN1</accession>
<feature type="compositionally biased region" description="Polar residues" evidence="1">
    <location>
        <begin position="637"/>
        <end position="650"/>
    </location>
</feature>
<feature type="region of interest" description="Disordered" evidence="1">
    <location>
        <begin position="187"/>
        <end position="211"/>
    </location>
</feature>
<evidence type="ECO:0000313" key="3">
    <source>
        <dbReference type="Proteomes" id="UP000094526"/>
    </source>
</evidence>
<dbReference type="OrthoDB" id="4207369at2759"/>
<feature type="region of interest" description="Disordered" evidence="1">
    <location>
        <begin position="245"/>
        <end position="283"/>
    </location>
</feature>
<proteinExistence type="predicted"/>
<evidence type="ECO:0000313" key="2">
    <source>
        <dbReference type="EMBL" id="OCT53304.1"/>
    </source>
</evidence>
<dbReference type="VEuPathDB" id="FungiDB:G647_00271"/>